<feature type="region of interest" description="Disordered" evidence="1">
    <location>
        <begin position="1"/>
        <end position="44"/>
    </location>
</feature>
<organism evidence="2 3">
    <name type="scientific">Triparma retinervis</name>
    <dbReference type="NCBI Taxonomy" id="2557542"/>
    <lineage>
        <taxon>Eukaryota</taxon>
        <taxon>Sar</taxon>
        <taxon>Stramenopiles</taxon>
        <taxon>Ochrophyta</taxon>
        <taxon>Bolidophyceae</taxon>
        <taxon>Parmales</taxon>
        <taxon>Triparmaceae</taxon>
        <taxon>Triparma</taxon>
    </lineage>
</organism>
<protein>
    <submittedName>
        <fullName evidence="2">Uncharacterized protein</fullName>
    </submittedName>
</protein>
<reference evidence="2" key="1">
    <citation type="submission" date="2022-07" db="EMBL/GenBank/DDBJ databases">
        <title>Genome analysis of Parmales, a sister group of diatoms, reveals the evolutionary specialization of diatoms from phago-mixotrophs to photoautotrophs.</title>
        <authorList>
            <person name="Ban H."/>
            <person name="Sato S."/>
            <person name="Yoshikawa S."/>
            <person name="Kazumasa Y."/>
            <person name="Nakamura Y."/>
            <person name="Ichinomiya M."/>
            <person name="Saitoh K."/>
            <person name="Sato N."/>
            <person name="Blanc-Mathieu R."/>
            <person name="Endo H."/>
            <person name="Kuwata A."/>
            <person name="Ogata H."/>
        </authorList>
    </citation>
    <scope>NUCLEOTIDE SEQUENCE</scope>
</reference>
<sequence length="139" mass="15120">MEMELQTISSPLPPAPGHTGTSSSPPTKNLDSDPSTPSLMQSEQVSWLRSRLPSKLSPLASLGSNLLPDALPPSSPPLLLHPSLSPYCKFLKFLAVVYLGIYASREFAMAHGSTWDEDLDMEEFVSHNLWSTLSDVALI</sequence>
<dbReference type="OrthoDB" id="196021at2759"/>
<accession>A0A9W7G5M6</accession>
<gene>
    <name evidence="2" type="ORF">TrRE_jg1717</name>
</gene>
<evidence type="ECO:0000313" key="2">
    <source>
        <dbReference type="EMBL" id="GMI34014.1"/>
    </source>
</evidence>
<dbReference type="Proteomes" id="UP001165082">
    <property type="component" value="Unassembled WGS sequence"/>
</dbReference>
<keyword evidence="3" id="KW-1185">Reference proteome</keyword>
<feature type="compositionally biased region" description="Polar residues" evidence="1">
    <location>
        <begin position="1"/>
        <end position="10"/>
    </location>
</feature>
<proteinExistence type="predicted"/>
<dbReference type="AlphaFoldDB" id="A0A9W7G5M6"/>
<feature type="compositionally biased region" description="Polar residues" evidence="1">
    <location>
        <begin position="19"/>
        <end position="44"/>
    </location>
</feature>
<dbReference type="EMBL" id="BRXZ01007781">
    <property type="protein sequence ID" value="GMI34014.1"/>
    <property type="molecule type" value="Genomic_DNA"/>
</dbReference>
<name>A0A9W7G5M6_9STRA</name>
<feature type="non-terminal residue" evidence="2">
    <location>
        <position position="139"/>
    </location>
</feature>
<comment type="caution">
    <text evidence="2">The sequence shown here is derived from an EMBL/GenBank/DDBJ whole genome shotgun (WGS) entry which is preliminary data.</text>
</comment>
<evidence type="ECO:0000256" key="1">
    <source>
        <dbReference type="SAM" id="MobiDB-lite"/>
    </source>
</evidence>
<evidence type="ECO:0000313" key="3">
    <source>
        <dbReference type="Proteomes" id="UP001165082"/>
    </source>
</evidence>